<gene>
    <name evidence="1" type="ORF">M23134_03571</name>
</gene>
<keyword evidence="2" id="KW-1185">Reference proteome</keyword>
<sequence>MKRTLVFLGFLGAMAVLLLAMRGYFGRNPRVNNYKKKYQQQTTNYQQNNDDEGQEVAKLAEVNPADSTSANTNNQTDPILGTWKITKSFDLNGTSYEGAVKFSKKGGEYYQLQWNTNAGSYQGVAIKKGQNLFVGWGNSTYGIVAYKINKDGTLAGEWIASQSSRAGTEKLSGGQPGVIEGKYKVNGSMGEKAYQGGITVTKTGTVYQLSWQLKPDGQKGVGIVVGDYLVVGWGFGTSFGVVNYAIKGNKMLGRWTIGAADREGIENLEKVK</sequence>
<protein>
    <submittedName>
        <fullName evidence="1">Uncharacterized protein</fullName>
    </submittedName>
</protein>
<evidence type="ECO:0000313" key="2">
    <source>
        <dbReference type="Proteomes" id="UP000004095"/>
    </source>
</evidence>
<accession>A1ZRL5</accession>
<name>A1ZRL5_MICM2</name>
<proteinExistence type="predicted"/>
<dbReference type="Proteomes" id="UP000004095">
    <property type="component" value="Unassembled WGS sequence"/>
</dbReference>
<evidence type="ECO:0000313" key="1">
    <source>
        <dbReference type="EMBL" id="EAY26920.1"/>
    </source>
</evidence>
<dbReference type="RefSeq" id="WP_004156483.1">
    <property type="nucleotide sequence ID" value="NZ_AAWS01000028.1"/>
</dbReference>
<dbReference type="AlphaFoldDB" id="A1ZRL5"/>
<dbReference type="OrthoDB" id="944886at2"/>
<reference evidence="1 2" key="1">
    <citation type="submission" date="2007-01" db="EMBL/GenBank/DDBJ databases">
        <authorList>
            <person name="Haygood M."/>
            <person name="Podell S."/>
            <person name="Anderson C."/>
            <person name="Hopkinson B."/>
            <person name="Roe K."/>
            <person name="Barbeau K."/>
            <person name="Gaasterland T."/>
            <person name="Ferriera S."/>
            <person name="Johnson J."/>
            <person name="Kravitz S."/>
            <person name="Beeson K."/>
            <person name="Sutton G."/>
            <person name="Rogers Y.-H."/>
            <person name="Friedman R."/>
            <person name="Frazier M."/>
            <person name="Venter J.C."/>
        </authorList>
    </citation>
    <scope>NUCLEOTIDE SEQUENCE [LARGE SCALE GENOMIC DNA]</scope>
    <source>
        <strain evidence="1 2">ATCC 23134</strain>
    </source>
</reference>
<dbReference type="EMBL" id="AAWS01000028">
    <property type="protein sequence ID" value="EAY26920.1"/>
    <property type="molecule type" value="Genomic_DNA"/>
</dbReference>
<organism evidence="1 2">
    <name type="scientific">Microscilla marina ATCC 23134</name>
    <dbReference type="NCBI Taxonomy" id="313606"/>
    <lineage>
        <taxon>Bacteria</taxon>
        <taxon>Pseudomonadati</taxon>
        <taxon>Bacteroidota</taxon>
        <taxon>Cytophagia</taxon>
        <taxon>Cytophagales</taxon>
        <taxon>Microscillaceae</taxon>
        <taxon>Microscilla</taxon>
    </lineage>
</organism>
<comment type="caution">
    <text evidence="1">The sequence shown here is derived from an EMBL/GenBank/DDBJ whole genome shotgun (WGS) entry which is preliminary data.</text>
</comment>